<reference evidence="1 2" key="1">
    <citation type="submission" date="2018-06" db="EMBL/GenBank/DDBJ databases">
        <authorList>
            <consortium name="Pathogen Informatics"/>
            <person name="Doyle S."/>
        </authorList>
    </citation>
    <scope>NUCLEOTIDE SEQUENCE [LARGE SCALE GENOMIC DNA]</scope>
    <source>
        <strain evidence="1 2">NCTC9045</strain>
    </source>
</reference>
<evidence type="ECO:0000313" key="2">
    <source>
        <dbReference type="Proteomes" id="UP000254503"/>
    </source>
</evidence>
<name>A0A376WU46_ECOLX</name>
<accession>A0A376WU46</accession>
<dbReference type="EMBL" id="UGDD01000002">
    <property type="protein sequence ID" value="STJ53547.1"/>
    <property type="molecule type" value="Genomic_DNA"/>
</dbReference>
<organism evidence="1 2">
    <name type="scientific">Escherichia coli</name>
    <dbReference type="NCBI Taxonomy" id="562"/>
    <lineage>
        <taxon>Bacteria</taxon>
        <taxon>Pseudomonadati</taxon>
        <taxon>Pseudomonadota</taxon>
        <taxon>Gammaproteobacteria</taxon>
        <taxon>Enterobacterales</taxon>
        <taxon>Enterobacteriaceae</taxon>
        <taxon>Escherichia</taxon>
    </lineage>
</organism>
<dbReference type="Proteomes" id="UP000254503">
    <property type="component" value="Unassembled WGS sequence"/>
</dbReference>
<dbReference type="AlphaFoldDB" id="A0A376WU46"/>
<gene>
    <name evidence="1" type="ORF">NCTC9045_01393</name>
</gene>
<proteinExistence type="predicted"/>
<sequence length="85" mass="9390">MENQLTNLITVHEHIVEIIVIRPVHAHALQVILCQQIGMSAFIRSRQPGSAVLVAVGKNNQVLTPAGTRNFFMKFAVIVAQVFTL</sequence>
<evidence type="ECO:0000313" key="1">
    <source>
        <dbReference type="EMBL" id="STJ53547.1"/>
    </source>
</evidence>
<protein>
    <submittedName>
        <fullName evidence="1">Uncharacterized protein</fullName>
    </submittedName>
</protein>